<dbReference type="CDD" id="cd10954">
    <property type="entry name" value="CE4_CtAXE_like"/>
    <property type="match status" value="1"/>
</dbReference>
<dbReference type="Proteomes" id="UP000196053">
    <property type="component" value="Chromosome I"/>
</dbReference>
<feature type="domain" description="CBM6" evidence="13">
    <location>
        <begin position="1045"/>
        <end position="1165"/>
    </location>
</feature>
<dbReference type="SUPFAM" id="SSF88713">
    <property type="entry name" value="Glycoside hydrolase/deacetylase"/>
    <property type="match status" value="1"/>
</dbReference>
<dbReference type="CDD" id="cd04084">
    <property type="entry name" value="CBM6_xylanase-like"/>
    <property type="match status" value="4"/>
</dbReference>
<dbReference type="InterPro" id="IPR011330">
    <property type="entry name" value="Glyco_hydro/deAcase_b/a-brl"/>
</dbReference>
<evidence type="ECO:0000256" key="7">
    <source>
        <dbReference type="ARBA" id="ARBA00023277"/>
    </source>
</evidence>
<feature type="signal peptide" evidence="12">
    <location>
        <begin position="1"/>
        <end position="30"/>
    </location>
</feature>
<dbReference type="PANTHER" id="PTHR46828">
    <property type="entry name" value="ENDO-1,4-BETA-XYLANASE A-RELATED"/>
    <property type="match status" value="1"/>
</dbReference>
<feature type="domain" description="CBM6" evidence="13">
    <location>
        <begin position="391"/>
        <end position="511"/>
    </location>
</feature>
<dbReference type="Pfam" id="PF03422">
    <property type="entry name" value="CBM_6"/>
    <property type="match status" value="4"/>
</dbReference>
<dbReference type="GO" id="GO:0045493">
    <property type="term" value="P:xylan catabolic process"/>
    <property type="evidence" value="ECO:0007669"/>
    <property type="project" value="UniProtKB-UniRule"/>
</dbReference>
<evidence type="ECO:0000256" key="12">
    <source>
        <dbReference type="SAM" id="SignalP"/>
    </source>
</evidence>
<dbReference type="KEGG" id="hsd:SD1D_0599"/>
<keyword evidence="9 10" id="KW-0624">Polysaccharide degradation</keyword>
<comment type="catalytic activity">
    <reaction evidence="1 10">
        <text>Endohydrolysis of (1-&gt;4)-beta-D-xylosidic linkages in xylans.</text>
        <dbReference type="EC" id="3.2.1.8"/>
    </reaction>
</comment>
<dbReference type="PROSITE" id="PS51760">
    <property type="entry name" value="GH10_2"/>
    <property type="match status" value="1"/>
</dbReference>
<dbReference type="Gene3D" id="3.20.20.80">
    <property type="entry name" value="Glycosidases"/>
    <property type="match status" value="1"/>
</dbReference>
<protein>
    <recommendedName>
        <fullName evidence="3 10">endo-1,4-beta-xylanase</fullName>
        <ecNumber evidence="3 10">3.2.1.8</ecNumber>
    </recommendedName>
</protein>
<accession>A0A0K8J3V1</accession>
<feature type="domain" description="NodB homology" evidence="14">
    <location>
        <begin position="1177"/>
        <end position="1354"/>
    </location>
</feature>
<evidence type="ECO:0000256" key="1">
    <source>
        <dbReference type="ARBA" id="ARBA00000681"/>
    </source>
</evidence>
<dbReference type="SMART" id="SM00633">
    <property type="entry name" value="Glyco_10"/>
    <property type="match status" value="1"/>
</dbReference>
<dbReference type="PROSITE" id="PS51761">
    <property type="entry name" value="GH11_3"/>
    <property type="match status" value="1"/>
</dbReference>
<dbReference type="Pfam" id="PF00457">
    <property type="entry name" value="Glyco_hydro_11"/>
    <property type="match status" value="1"/>
</dbReference>
<evidence type="ECO:0000313" key="18">
    <source>
        <dbReference type="Proteomes" id="UP000196053"/>
    </source>
</evidence>
<keyword evidence="7 10" id="KW-0119">Carbohydrate metabolism</keyword>
<dbReference type="PRINTS" id="PR00911">
    <property type="entry name" value="GLHYDRLASE11"/>
</dbReference>
<keyword evidence="18" id="KW-1185">Reference proteome</keyword>
<evidence type="ECO:0000256" key="9">
    <source>
        <dbReference type="ARBA" id="ARBA00023326"/>
    </source>
</evidence>
<feature type="chain" id="PRO_5005509219" description="endo-1,4-beta-xylanase" evidence="12">
    <location>
        <begin position="31"/>
        <end position="1378"/>
    </location>
</feature>
<keyword evidence="5 12" id="KW-0732">Signal</keyword>
<gene>
    <name evidence="17" type="ORF">SD1D_0599</name>
</gene>
<evidence type="ECO:0000259" key="16">
    <source>
        <dbReference type="PROSITE" id="PS51761"/>
    </source>
</evidence>
<evidence type="ECO:0000256" key="11">
    <source>
        <dbReference type="SAM" id="MobiDB-lite"/>
    </source>
</evidence>
<keyword evidence="8 10" id="KW-0326">Glycosidase</keyword>
<reference evidence="18" key="1">
    <citation type="submission" date="2015-09" db="EMBL/GenBank/DDBJ databases">
        <authorList>
            <person name="Wibberg D."/>
        </authorList>
    </citation>
    <scope>NUCLEOTIDE SEQUENCE [LARGE SCALE GENOMIC DNA]</scope>
    <source>
        <strain evidence="18">SD1D</strain>
    </source>
</reference>
<feature type="domain" description="GH11" evidence="16">
    <location>
        <begin position="33"/>
        <end position="227"/>
    </location>
</feature>
<dbReference type="InterPro" id="IPR002509">
    <property type="entry name" value="NODB_dom"/>
</dbReference>
<dbReference type="SUPFAM" id="SSF49785">
    <property type="entry name" value="Galactose-binding domain-like"/>
    <property type="match status" value="4"/>
</dbReference>
<dbReference type="InterPro" id="IPR018208">
    <property type="entry name" value="GH11_AS_1"/>
</dbReference>
<evidence type="ECO:0000256" key="6">
    <source>
        <dbReference type="ARBA" id="ARBA00022801"/>
    </source>
</evidence>
<dbReference type="InterPro" id="IPR001000">
    <property type="entry name" value="GH10_dom"/>
</dbReference>
<dbReference type="InterPro" id="IPR013320">
    <property type="entry name" value="ConA-like_dom_sf"/>
</dbReference>
<dbReference type="PROSITE" id="PS51175">
    <property type="entry name" value="CBM6"/>
    <property type="match status" value="4"/>
</dbReference>
<dbReference type="Gene3D" id="2.60.120.260">
    <property type="entry name" value="Galactose-binding domain-like"/>
    <property type="match status" value="4"/>
</dbReference>
<evidence type="ECO:0000256" key="3">
    <source>
        <dbReference type="ARBA" id="ARBA00012590"/>
    </source>
</evidence>
<evidence type="ECO:0000256" key="4">
    <source>
        <dbReference type="ARBA" id="ARBA00022651"/>
    </source>
</evidence>
<dbReference type="SUPFAM" id="SSF51445">
    <property type="entry name" value="(Trans)glycosidases"/>
    <property type="match status" value="1"/>
</dbReference>
<dbReference type="SUPFAM" id="SSF49899">
    <property type="entry name" value="Concanavalin A-like lectins/glucanases"/>
    <property type="match status" value="1"/>
</dbReference>
<feature type="domain" description="GH10" evidence="15">
    <location>
        <begin position="662"/>
        <end position="1010"/>
    </location>
</feature>
<keyword evidence="6 10" id="KW-0378">Hydrolase</keyword>
<dbReference type="InterPro" id="IPR033119">
    <property type="entry name" value="GH11_AS_2"/>
</dbReference>
<feature type="active site" description="Proton donor" evidence="10">
    <location>
        <position position="214"/>
    </location>
</feature>
<dbReference type="InterPro" id="IPR033123">
    <property type="entry name" value="GH11_dom"/>
</dbReference>
<dbReference type="GO" id="GO:0016810">
    <property type="term" value="F:hydrolase activity, acting on carbon-nitrogen (but not peptide) bonds"/>
    <property type="evidence" value="ECO:0007669"/>
    <property type="project" value="InterPro"/>
</dbReference>
<feature type="domain" description="CBM6" evidence="13">
    <location>
        <begin position="535"/>
        <end position="655"/>
    </location>
</feature>
<dbReference type="Pfam" id="PF01522">
    <property type="entry name" value="Polysacc_deac_1"/>
    <property type="match status" value="1"/>
</dbReference>
<feature type="compositionally biased region" description="Low complexity" evidence="11">
    <location>
        <begin position="1019"/>
        <end position="1030"/>
    </location>
</feature>
<dbReference type="InterPro" id="IPR005084">
    <property type="entry name" value="CBM6"/>
</dbReference>
<dbReference type="GO" id="GO:0030246">
    <property type="term" value="F:carbohydrate binding"/>
    <property type="evidence" value="ECO:0007669"/>
    <property type="project" value="InterPro"/>
</dbReference>
<organism evidence="17 18">
    <name type="scientific">Herbinix luporum</name>
    <dbReference type="NCBI Taxonomy" id="1679721"/>
    <lineage>
        <taxon>Bacteria</taxon>
        <taxon>Bacillati</taxon>
        <taxon>Bacillota</taxon>
        <taxon>Clostridia</taxon>
        <taxon>Lachnospirales</taxon>
        <taxon>Lachnospiraceae</taxon>
        <taxon>Herbinix</taxon>
    </lineage>
</organism>
<dbReference type="InterPro" id="IPR006584">
    <property type="entry name" value="Cellulose-bd_IV"/>
</dbReference>
<dbReference type="Pfam" id="PF00331">
    <property type="entry name" value="Glyco_hydro_10"/>
    <property type="match status" value="1"/>
</dbReference>
<dbReference type="PROSITE" id="PS51677">
    <property type="entry name" value="NODB"/>
    <property type="match status" value="1"/>
</dbReference>
<comment type="similarity">
    <text evidence="10">Belongs to the glycosyl hydrolase 11 (cellulase G) family.</text>
</comment>
<keyword evidence="4 10" id="KW-0858">Xylan degradation</keyword>
<evidence type="ECO:0000259" key="15">
    <source>
        <dbReference type="PROSITE" id="PS51760"/>
    </source>
</evidence>
<dbReference type="EMBL" id="LN879430">
    <property type="protein sequence ID" value="CUH92150.1"/>
    <property type="molecule type" value="Genomic_DNA"/>
</dbReference>
<dbReference type="PROSITE" id="PS00777">
    <property type="entry name" value="GH11_2"/>
    <property type="match status" value="1"/>
</dbReference>
<comment type="pathway">
    <text evidence="2 10">Glycan degradation; xylan degradation.</text>
</comment>
<evidence type="ECO:0000256" key="10">
    <source>
        <dbReference type="PROSITE-ProRule" id="PRU01097"/>
    </source>
</evidence>
<dbReference type="UniPathway" id="UPA00114"/>
<name>A0A0K8J3V1_9FIRM</name>
<dbReference type="SMART" id="SM00606">
    <property type="entry name" value="CBD_IV"/>
    <property type="match status" value="4"/>
</dbReference>
<dbReference type="RefSeq" id="WP_330398635.1">
    <property type="nucleotide sequence ID" value="NZ_LN879430.1"/>
</dbReference>
<dbReference type="EC" id="3.2.1.8" evidence="3 10"/>
<dbReference type="InterPro" id="IPR013319">
    <property type="entry name" value="GH11/12"/>
</dbReference>
<evidence type="ECO:0000313" key="17">
    <source>
        <dbReference type="EMBL" id="CUH92150.1"/>
    </source>
</evidence>
<dbReference type="PROSITE" id="PS00776">
    <property type="entry name" value="GH11_1"/>
    <property type="match status" value="1"/>
</dbReference>
<evidence type="ECO:0000256" key="8">
    <source>
        <dbReference type="ARBA" id="ARBA00023295"/>
    </source>
</evidence>
<feature type="active site" description="Nucleophile" evidence="10">
    <location>
        <position position="124"/>
    </location>
</feature>
<dbReference type="InterPro" id="IPR017853">
    <property type="entry name" value="GH"/>
</dbReference>
<evidence type="ECO:0000256" key="5">
    <source>
        <dbReference type="ARBA" id="ARBA00022729"/>
    </source>
</evidence>
<proteinExistence type="inferred from homology"/>
<dbReference type="Gene3D" id="2.60.120.180">
    <property type="match status" value="1"/>
</dbReference>
<dbReference type="InterPro" id="IPR001137">
    <property type="entry name" value="Glyco_hydro_11"/>
</dbReference>
<dbReference type="InterPro" id="IPR008979">
    <property type="entry name" value="Galactose-bd-like_sf"/>
</dbReference>
<evidence type="ECO:0000259" key="14">
    <source>
        <dbReference type="PROSITE" id="PS51677"/>
    </source>
</evidence>
<sequence length="1378" mass="148742">MKPKIKKMMALAICMCMAIMIILQSTPIHAGQMIYNNATGTHGGYDYELWKDHGNTSMELNDGGTFSCQWSNIGNALFRKGRKFNSDKTYQQIGDITIDYGCQYNPSGNSYLCVYGWTRSPLVEYYIVESWGNWRPPGATSKGTITVDGGTYDVYETTRVNQPSIDGNTTFQQYWSVRTSKRTSGTISVTEHFKQWERMGMRMGKMYEVALTVEGYQSSGSANVYKNDIRIGSSGNPTPTTPASPSTRSAFTTIEAEQYNSTNSSTIEEIGTPNNGRGVGYIENGNTLTYSKIDFGNSGATKFTATVATEMSTSIQIRSGSATGTLLGTLSIDPTGSWDTYQTLSTNISNITGAHDIVLVFSGPVNVDNFIFSGSGSPEPTPSTDTRNAYSNIQAEDYDSSYGSNLQTFSLSGGGSAIGYIENGYSTTYKNVNFANGLASVTARVATQNATTIQVRSGGSNGTLLGTISVPSTNSWDSYQNVTANLSNITGVHDITLVYSGAVNVDYFVFKAANNPDPTSAPTPTPVAGAKSAFSNIQAEDYDSSYGSNLQTFSLTGGGSAIGYIENGYNTTYKNIDFGSGAVSVTARVATEFDTTIQVRSGSATGTLLGTISVGSTGSFDTYRDVSANISKTTGVKDIVLVFSGAVNVDYFKFSAQASSGDTQTATLLNTYGSLLGNMGTCINYNQLINANTLNVVKQQYNSITLENEMKPDAILGSSPSLISVSEARNLGYYIPSNWQDSMVPRLNFSTVDRVMQICSENGLRMRAHTLVWHSQTPGWFFRSGFNGGSGYVSPQVMDAREEFYVKSVINHVYNSPYGDCVYAWDVVNEHLHAVNSGWAAIYGNAKNVSFVRNAFIYAHDALVALGKRDSVKLFYNDYNTYEVTNDIVSLVKYINQNGKYCDGVGMQAHLDTGYPSAAAFKSALQTFLNNGFEVQITEFDVTNNNATTQANYCYDIFKGILDCKKAGGNITGITIWGLYDSVSWRASQSPLLFSSLTQPKQSYHSVLKAYTDSGYSIGEPGTPGEGNTPTPTPPPTTGAKSAFTNIQAEDYDSSYGTNLQTFSLTGGGSAIGYIENGYTTTYKNIDFGDGATSVTARVATQYATTIQVRSGSASGTLLGTISVGSTGSFDTYRDVSATISNTTGVKDIVLVFSGAVNVDYFVFSKSATSPDLSGKKLVALTFDDGPNTTTTPQVLDVLEREGVVATFFLIGNNINDSVKPVMQRQVSLGCELANHSWSHSDMSTMGYSQIQQEITNTNNKIYQMVGVTPKFFRPPYISTSNTMYQAIDLPFIGGLTCNDWENSTSAAQRASTVLNNVKDGDIVLLHDFPGNNNTVQALSTIIQGLKDRGYAFVTVSQLFELKGVNPNVEYKIWNGAN</sequence>
<dbReference type="PANTHER" id="PTHR46828:SF2">
    <property type="entry name" value="ENDO-1,4-BETA-XYLANASE A-RELATED"/>
    <property type="match status" value="1"/>
</dbReference>
<feature type="domain" description="CBM6" evidence="13">
    <location>
        <begin position="252"/>
        <end position="373"/>
    </location>
</feature>
<evidence type="ECO:0000259" key="13">
    <source>
        <dbReference type="PROSITE" id="PS51175"/>
    </source>
</evidence>
<dbReference type="GO" id="GO:0031176">
    <property type="term" value="F:endo-1,4-beta-xylanase activity"/>
    <property type="evidence" value="ECO:0007669"/>
    <property type="project" value="UniProtKB-UniRule"/>
</dbReference>
<dbReference type="Gene3D" id="3.20.20.370">
    <property type="entry name" value="Glycoside hydrolase/deacetylase"/>
    <property type="match status" value="1"/>
</dbReference>
<evidence type="ECO:0000256" key="2">
    <source>
        <dbReference type="ARBA" id="ARBA00004851"/>
    </source>
</evidence>
<feature type="region of interest" description="Disordered" evidence="11">
    <location>
        <begin position="1018"/>
        <end position="1040"/>
    </location>
</feature>